<evidence type="ECO:0000313" key="1">
    <source>
        <dbReference type="EMBL" id="ATW58372.1"/>
    </source>
</evidence>
<sequence>MLKYIMGFLVVLVVVLSISTYNLIGDLAVAEKEMTAFALLANKNAKQAENVKASCDITLESLRATQKVIDTLNEARQDDLSALEALPQVTLPEIKINASKTPTAPSKNADDLRLSPDTMRLLDNAYCSGAKGDSYCTTR</sequence>
<name>A0A2H4P860_9CAUD</name>
<evidence type="ECO:0000313" key="2">
    <source>
        <dbReference type="Proteomes" id="UP000241096"/>
    </source>
</evidence>
<dbReference type="EMBL" id="MG018930">
    <property type="protein sequence ID" value="ATW58372.1"/>
    <property type="molecule type" value="Genomic_DNA"/>
</dbReference>
<organism evidence="1 2">
    <name type="scientific">Pseudomonas phage ventosus</name>
    <dbReference type="NCBI Taxonomy" id="2048980"/>
    <lineage>
        <taxon>Viruses</taxon>
        <taxon>Duplodnaviria</taxon>
        <taxon>Heunggongvirae</taxon>
        <taxon>Uroviricota</taxon>
        <taxon>Caudoviricetes</taxon>
        <taxon>Vandenendeviridae</taxon>
        <taxon>Gorskivirinae</taxon>
        <taxon>Ventosusvirus</taxon>
        <taxon>Ventosusvirus ventosus</taxon>
    </lineage>
</organism>
<keyword evidence="2" id="KW-1185">Reference proteome</keyword>
<gene>
    <name evidence="1" type="ORF">CNR37_00165</name>
</gene>
<reference evidence="1 2" key="1">
    <citation type="submission" date="2017-09" db="EMBL/GenBank/DDBJ databases">
        <authorList>
            <person name="Ehlers B."/>
            <person name="Leendertz F.H."/>
        </authorList>
    </citation>
    <scope>NUCLEOTIDE SEQUENCE [LARGE SCALE GENOMIC DNA]</scope>
</reference>
<dbReference type="Proteomes" id="UP000241096">
    <property type="component" value="Segment"/>
</dbReference>
<proteinExistence type="predicted"/>
<protein>
    <submittedName>
        <fullName evidence="1">Uncharacterized protein</fullName>
    </submittedName>
</protein>
<accession>A0A2H4P860</accession>